<dbReference type="KEGG" id="cdc:CD196_1503"/>
<protein>
    <recommendedName>
        <fullName evidence="3">Exosporium morphogenetic protein CdeM</fullName>
    </recommendedName>
</protein>
<gene>
    <name evidence="1" type="ordered locus">CD196_1503</name>
</gene>
<proteinExistence type="predicted"/>
<evidence type="ECO:0000313" key="2">
    <source>
        <dbReference type="Proteomes" id="UP000002068"/>
    </source>
</evidence>
<evidence type="ECO:0000313" key="1">
    <source>
        <dbReference type="EMBL" id="CBA62881.1"/>
    </source>
</evidence>
<dbReference type="EMBL" id="FN538970">
    <property type="protein sequence ID" value="CBA62881.1"/>
    <property type="molecule type" value="Genomic_DNA"/>
</dbReference>
<dbReference type="Proteomes" id="UP000002068">
    <property type="component" value="Chromosome"/>
</dbReference>
<dbReference type="HOGENOM" id="CLU_139761_0_0_9"/>
<dbReference type="AlphaFoldDB" id="A0A0H3N6Y1"/>
<organism evidence="1 2">
    <name type="scientific">Clostridioides difficile (strain CD196)</name>
    <name type="common">Peptoclostridium difficile</name>
    <dbReference type="NCBI Taxonomy" id="645462"/>
    <lineage>
        <taxon>Bacteria</taxon>
        <taxon>Bacillati</taxon>
        <taxon>Bacillota</taxon>
        <taxon>Clostridia</taxon>
        <taxon>Peptostreptococcales</taxon>
        <taxon>Peptostreptococcaceae</taxon>
        <taxon>Clostridioides</taxon>
    </lineage>
</organism>
<reference evidence="1 2" key="1">
    <citation type="journal article" date="2009" name="Genome Biol.">
        <title>Comparative genome and phenotypic analysis of Clostridium difficile 027 strains provides insight into the evolution of a hypervirulent bacterium.</title>
        <authorList>
            <person name="Stabler R.A."/>
            <person name="He M."/>
            <person name="Dawson L."/>
            <person name="Martin M."/>
            <person name="Valiente E."/>
            <person name="Corton C."/>
            <person name="Lawley T.D."/>
            <person name="Sebaihia M."/>
            <person name="Quail M.A."/>
            <person name="Rose G."/>
            <person name="Gerding D.N."/>
            <person name="Gibert M."/>
            <person name="Popoff M.R."/>
            <person name="Parkhill J."/>
            <person name="Dougan G."/>
            <person name="Wren B.W."/>
        </authorList>
    </citation>
    <scope>NUCLEOTIDE SEQUENCE [LARGE SCALE GENOMIC DNA]</scope>
    <source>
        <strain evidence="1 2">CD196</strain>
    </source>
</reference>
<sequence length="164" mass="19514">MENKKYANGGYSEDWYERGESTAKWFQNDREEYERAAYDEDRERRGSNCGCSDSGGNRPRNCERFRREAEIREREAREAFCESSERKKEALAYECEARKLWEEAEKYWDEYSKYNYKGIEYLAEAARLFDEGMECEARRNGNNGGNNNNCCHKCHKCNCNCCRK</sequence>
<accession>A0A0H3N6Y1</accession>
<evidence type="ECO:0008006" key="3">
    <source>
        <dbReference type="Google" id="ProtNLM"/>
    </source>
</evidence>
<name>A0A0H3N6Y1_CLODC</name>
<dbReference type="RefSeq" id="WP_009893169.1">
    <property type="nucleotide sequence ID" value="NC_013315.1"/>
</dbReference>